<keyword evidence="1" id="KW-0732">Signal</keyword>
<gene>
    <name evidence="2" type="ORF">PGT21_000539</name>
</gene>
<reference evidence="2 3" key="1">
    <citation type="submission" date="2019-05" db="EMBL/GenBank/DDBJ databases">
        <title>Emergence of the Ug99 lineage of the wheat stem rust pathogen through somatic hybridization.</title>
        <authorList>
            <person name="Li F."/>
            <person name="Upadhyaya N.M."/>
            <person name="Sperschneider J."/>
            <person name="Matny O."/>
            <person name="Nguyen-Phuc H."/>
            <person name="Mago R."/>
            <person name="Raley C."/>
            <person name="Miller M.E."/>
            <person name="Silverstein K.A.T."/>
            <person name="Henningsen E."/>
            <person name="Hirsch C.D."/>
            <person name="Visser B."/>
            <person name="Pretorius Z.A."/>
            <person name="Steffenson B.J."/>
            <person name="Schwessinger B."/>
            <person name="Dodds P.N."/>
            <person name="Figueroa M."/>
        </authorList>
    </citation>
    <scope>NUCLEOTIDE SEQUENCE [LARGE SCALE GENOMIC DNA]</scope>
    <source>
        <strain evidence="2">21-0</strain>
    </source>
</reference>
<comment type="caution">
    <text evidence="2">The sequence shown here is derived from an EMBL/GenBank/DDBJ whole genome shotgun (WGS) entry which is preliminary data.</text>
</comment>
<proteinExistence type="predicted"/>
<feature type="chain" id="PRO_5022702415" evidence="1">
    <location>
        <begin position="19"/>
        <end position="85"/>
    </location>
</feature>
<feature type="signal peptide" evidence="1">
    <location>
        <begin position="1"/>
        <end position="18"/>
    </location>
</feature>
<evidence type="ECO:0000313" key="2">
    <source>
        <dbReference type="EMBL" id="KAA1106893.1"/>
    </source>
</evidence>
<evidence type="ECO:0000313" key="3">
    <source>
        <dbReference type="Proteomes" id="UP000324748"/>
    </source>
</evidence>
<protein>
    <submittedName>
        <fullName evidence="2">Uncharacterized protein</fullName>
    </submittedName>
</protein>
<dbReference type="Proteomes" id="UP000324748">
    <property type="component" value="Unassembled WGS sequence"/>
</dbReference>
<organism evidence="2 3">
    <name type="scientific">Puccinia graminis f. sp. tritici</name>
    <dbReference type="NCBI Taxonomy" id="56615"/>
    <lineage>
        <taxon>Eukaryota</taxon>
        <taxon>Fungi</taxon>
        <taxon>Dikarya</taxon>
        <taxon>Basidiomycota</taxon>
        <taxon>Pucciniomycotina</taxon>
        <taxon>Pucciniomycetes</taxon>
        <taxon>Pucciniales</taxon>
        <taxon>Pucciniaceae</taxon>
        <taxon>Puccinia</taxon>
    </lineage>
</organism>
<keyword evidence="3" id="KW-1185">Reference proteome</keyword>
<name>A0A5B0Q1C8_PUCGR</name>
<sequence length="85" mass="10015">MKPTIILACLWFTSATHAANVLAPGYEMYCPECRKEDYDCTCFEIYVVKSKRRNLPYHNWKKEFFSRCLGLKAEGSAERKYEESF</sequence>
<dbReference type="EMBL" id="VSWC01000033">
    <property type="protein sequence ID" value="KAA1106893.1"/>
    <property type="molecule type" value="Genomic_DNA"/>
</dbReference>
<dbReference type="AlphaFoldDB" id="A0A5B0Q1C8"/>
<accession>A0A5B0Q1C8</accession>
<evidence type="ECO:0000256" key="1">
    <source>
        <dbReference type="SAM" id="SignalP"/>
    </source>
</evidence>